<dbReference type="InterPro" id="IPR029154">
    <property type="entry name" value="HIBADH-like_NADP-bd"/>
</dbReference>
<dbReference type="Pfam" id="PF03446">
    <property type="entry name" value="NAD_binding_2"/>
    <property type="match status" value="1"/>
</dbReference>
<comment type="similarity">
    <text evidence="1">Belongs to the HIBADH-related family.</text>
</comment>
<accession>A0ABY8H844</accession>
<evidence type="ECO:0000313" key="6">
    <source>
        <dbReference type="EMBL" id="WFP16787.1"/>
    </source>
</evidence>
<dbReference type="InterPro" id="IPR015815">
    <property type="entry name" value="HIBADH-related"/>
</dbReference>
<evidence type="ECO:0000259" key="4">
    <source>
        <dbReference type="Pfam" id="PF03446"/>
    </source>
</evidence>
<proteinExistence type="inferred from homology"/>
<dbReference type="GO" id="GO:0016491">
    <property type="term" value="F:oxidoreductase activity"/>
    <property type="evidence" value="ECO:0007669"/>
    <property type="project" value="UniProtKB-KW"/>
</dbReference>
<dbReference type="InterPro" id="IPR008927">
    <property type="entry name" value="6-PGluconate_DH-like_C_sf"/>
</dbReference>
<dbReference type="Gene3D" id="1.10.1040.10">
    <property type="entry name" value="N-(1-d-carboxylethyl)-l-norvaline Dehydrogenase, domain 2"/>
    <property type="match status" value="1"/>
</dbReference>
<feature type="domain" description="6-phosphogluconate dehydrogenase NADP-binding" evidence="4">
    <location>
        <begin position="4"/>
        <end position="163"/>
    </location>
</feature>
<evidence type="ECO:0000256" key="3">
    <source>
        <dbReference type="ARBA" id="ARBA00023027"/>
    </source>
</evidence>
<dbReference type="Gene3D" id="3.40.50.720">
    <property type="entry name" value="NAD(P)-binding Rossmann-like Domain"/>
    <property type="match status" value="1"/>
</dbReference>
<keyword evidence="2 6" id="KW-0560">Oxidoreductase</keyword>
<keyword evidence="3" id="KW-0520">NAD</keyword>
<dbReference type="PANTHER" id="PTHR22981">
    <property type="entry name" value="3-HYDROXYISOBUTYRATE DEHYDROGENASE-RELATED"/>
    <property type="match status" value="1"/>
</dbReference>
<protein>
    <submittedName>
        <fullName evidence="6">NAD(P)-dependent oxidoreductase</fullName>
        <ecNumber evidence="6">1.1.-.-</ecNumber>
    </submittedName>
</protein>
<dbReference type="SUPFAM" id="SSF48179">
    <property type="entry name" value="6-phosphogluconate dehydrogenase C-terminal domain-like"/>
    <property type="match status" value="1"/>
</dbReference>
<name>A0ABY8H844_9MICC</name>
<dbReference type="EC" id="1.1.-.-" evidence="6"/>
<evidence type="ECO:0000259" key="5">
    <source>
        <dbReference type="Pfam" id="PF14833"/>
    </source>
</evidence>
<evidence type="ECO:0000256" key="1">
    <source>
        <dbReference type="ARBA" id="ARBA00009080"/>
    </source>
</evidence>
<dbReference type="SUPFAM" id="SSF51735">
    <property type="entry name" value="NAD(P)-binding Rossmann-fold domains"/>
    <property type="match status" value="1"/>
</dbReference>
<dbReference type="InterPro" id="IPR006115">
    <property type="entry name" value="6PGDH_NADP-bd"/>
</dbReference>
<reference evidence="6 7" key="1">
    <citation type="submission" date="2023-04" db="EMBL/GenBank/DDBJ databases">
        <title>Funneling lignin-derived compounds into biodiesel using alkali-halophilic Citricoccus sp. P2.</title>
        <authorList>
            <person name="Luo C.-B."/>
        </authorList>
    </citation>
    <scope>NUCLEOTIDE SEQUENCE [LARGE SCALE GENOMIC DNA]</scope>
    <source>
        <strain evidence="6 7">P2</strain>
    </source>
</reference>
<dbReference type="InterPro" id="IPR002204">
    <property type="entry name" value="3-OH-isobutyrate_DH-rel_CS"/>
</dbReference>
<gene>
    <name evidence="6" type="ORF">P8192_01270</name>
</gene>
<sequence length="291" mass="30591">MTRTVGFVGLGTMGAPMASNIIRDGVHVRLLDANPEVARALSAQVGGTAVTDLEGLIGCEAIIFMLPTSAIVRSALFTDDGQLRAPLTTETLLIDMSSSDPTETLETGRMLRAHGLTLVDAPVSGARERAETGTLSIMLGAPDDTTAERAEVFLAPMSAQIYRTGALGTGHAMKALNNFVAAASYTAASEALIAGQRFGLNASTMVQIFNASTGQSFVTEHVLEPHIVQERFATGFALGLMTKDVRIAASLQSAVDHHAPVCEAVSTSLGRALESLGNVDHTRAYTFWDGE</sequence>
<dbReference type="PROSITE" id="PS00895">
    <property type="entry name" value="3_HYDROXYISOBUT_DH"/>
    <property type="match status" value="1"/>
</dbReference>
<dbReference type="PIRSF" id="PIRSF000103">
    <property type="entry name" value="HIBADH"/>
    <property type="match status" value="1"/>
</dbReference>
<organism evidence="6 7">
    <name type="scientific">Citricoccus muralis</name>
    <dbReference type="NCBI Taxonomy" id="169134"/>
    <lineage>
        <taxon>Bacteria</taxon>
        <taxon>Bacillati</taxon>
        <taxon>Actinomycetota</taxon>
        <taxon>Actinomycetes</taxon>
        <taxon>Micrococcales</taxon>
        <taxon>Micrococcaceae</taxon>
        <taxon>Citricoccus</taxon>
    </lineage>
</organism>
<dbReference type="PANTHER" id="PTHR22981:SF7">
    <property type="entry name" value="3-HYDROXYISOBUTYRATE DEHYDROGENASE, MITOCHONDRIAL"/>
    <property type="match status" value="1"/>
</dbReference>
<dbReference type="Proteomes" id="UP001219037">
    <property type="component" value="Chromosome"/>
</dbReference>
<feature type="domain" description="3-hydroxyisobutyrate dehydrogenase-like NAD-binding" evidence="5">
    <location>
        <begin position="168"/>
        <end position="285"/>
    </location>
</feature>
<dbReference type="RefSeq" id="WP_278157876.1">
    <property type="nucleotide sequence ID" value="NZ_CP121252.1"/>
</dbReference>
<dbReference type="EMBL" id="CP121252">
    <property type="protein sequence ID" value="WFP16787.1"/>
    <property type="molecule type" value="Genomic_DNA"/>
</dbReference>
<dbReference type="Pfam" id="PF14833">
    <property type="entry name" value="NAD_binding_11"/>
    <property type="match status" value="1"/>
</dbReference>
<dbReference type="InterPro" id="IPR013328">
    <property type="entry name" value="6PGD_dom2"/>
</dbReference>
<dbReference type="InterPro" id="IPR036291">
    <property type="entry name" value="NAD(P)-bd_dom_sf"/>
</dbReference>
<keyword evidence="7" id="KW-1185">Reference proteome</keyword>
<evidence type="ECO:0000313" key="7">
    <source>
        <dbReference type="Proteomes" id="UP001219037"/>
    </source>
</evidence>
<evidence type="ECO:0000256" key="2">
    <source>
        <dbReference type="ARBA" id="ARBA00023002"/>
    </source>
</evidence>